<proteinExistence type="inferred from homology"/>
<dbReference type="PANTHER" id="PTHR33228">
    <property type="entry name" value="PROTEIN GLUTAMINE DUMPER 4-RELATED"/>
    <property type="match status" value="1"/>
</dbReference>
<feature type="region of interest" description="Disordered" evidence="8">
    <location>
        <begin position="157"/>
        <end position="180"/>
    </location>
</feature>
<evidence type="ECO:0000256" key="3">
    <source>
        <dbReference type="ARBA" id="ARBA00022448"/>
    </source>
</evidence>
<evidence type="ECO:0000313" key="10">
    <source>
        <dbReference type="EMBL" id="KAJ3708011.1"/>
    </source>
</evidence>
<feature type="compositionally biased region" description="Polar residues" evidence="8">
    <location>
        <begin position="130"/>
        <end position="145"/>
    </location>
</feature>
<evidence type="ECO:0000256" key="7">
    <source>
        <dbReference type="ARBA" id="ARBA00023136"/>
    </source>
</evidence>
<organism evidence="10 11">
    <name type="scientific">Rhynchospora tenuis</name>
    <dbReference type="NCBI Taxonomy" id="198213"/>
    <lineage>
        <taxon>Eukaryota</taxon>
        <taxon>Viridiplantae</taxon>
        <taxon>Streptophyta</taxon>
        <taxon>Embryophyta</taxon>
        <taxon>Tracheophyta</taxon>
        <taxon>Spermatophyta</taxon>
        <taxon>Magnoliopsida</taxon>
        <taxon>Liliopsida</taxon>
        <taxon>Poales</taxon>
        <taxon>Cyperaceae</taxon>
        <taxon>Cyperoideae</taxon>
        <taxon>Rhynchosporeae</taxon>
        <taxon>Rhynchospora</taxon>
    </lineage>
</organism>
<sequence>MRPGTTFSEVLHHPTSSPSPFASPDMIGLHPAWRSPVPYLFGGLAAMLGLIALALLTLACTYWRLTGYLNSVGVNGEMNSHDGNGERKGMGARNARSALPMKEHVAVIMAGEAKPTYLATAAQKKDVEDNCSNSSGNSLKSNDRNIVTDAQTDLERGIGVADGDRNQRSIGLNQQQLRRQ</sequence>
<name>A0AAD6F0I3_9POAL</name>
<keyword evidence="7 9" id="KW-0472">Membrane</keyword>
<keyword evidence="3" id="KW-0813">Transport</keyword>
<keyword evidence="4 9" id="KW-0812">Transmembrane</keyword>
<dbReference type="PANTHER" id="PTHR33228:SF82">
    <property type="entry name" value="OS06G0654400 PROTEIN"/>
    <property type="match status" value="1"/>
</dbReference>
<dbReference type="GO" id="GO:0016020">
    <property type="term" value="C:membrane"/>
    <property type="evidence" value="ECO:0007669"/>
    <property type="project" value="UniProtKB-SubCell"/>
</dbReference>
<protein>
    <submittedName>
        <fullName evidence="10">Uncharacterized protein</fullName>
    </submittedName>
</protein>
<evidence type="ECO:0000256" key="9">
    <source>
        <dbReference type="SAM" id="Phobius"/>
    </source>
</evidence>
<gene>
    <name evidence="10" type="ORF">LUZ61_011716</name>
</gene>
<keyword evidence="5" id="KW-0029">Amino-acid transport</keyword>
<dbReference type="AlphaFoldDB" id="A0AAD6F0I3"/>
<dbReference type="GO" id="GO:0006865">
    <property type="term" value="P:amino acid transport"/>
    <property type="evidence" value="ECO:0007669"/>
    <property type="project" value="UniProtKB-KW"/>
</dbReference>
<accession>A0AAD6F0I3</accession>
<keyword evidence="6 9" id="KW-1133">Transmembrane helix</keyword>
<dbReference type="EMBL" id="JAMRDG010000001">
    <property type="protein sequence ID" value="KAJ3708011.1"/>
    <property type="molecule type" value="Genomic_DNA"/>
</dbReference>
<feature type="region of interest" description="Disordered" evidence="8">
    <location>
        <begin position="1"/>
        <end position="20"/>
    </location>
</feature>
<evidence type="ECO:0000256" key="2">
    <source>
        <dbReference type="ARBA" id="ARBA00009977"/>
    </source>
</evidence>
<evidence type="ECO:0000256" key="6">
    <source>
        <dbReference type="ARBA" id="ARBA00022989"/>
    </source>
</evidence>
<dbReference type="Proteomes" id="UP001210211">
    <property type="component" value="Unassembled WGS sequence"/>
</dbReference>
<evidence type="ECO:0000256" key="8">
    <source>
        <dbReference type="SAM" id="MobiDB-lite"/>
    </source>
</evidence>
<keyword evidence="11" id="KW-1185">Reference proteome</keyword>
<feature type="compositionally biased region" description="Polar residues" evidence="8">
    <location>
        <begin position="168"/>
        <end position="180"/>
    </location>
</feature>
<comment type="subcellular location">
    <subcellularLocation>
        <location evidence="1">Membrane</location>
        <topology evidence="1">Single-pass membrane protein</topology>
    </subcellularLocation>
</comment>
<evidence type="ECO:0000256" key="4">
    <source>
        <dbReference type="ARBA" id="ARBA00022692"/>
    </source>
</evidence>
<evidence type="ECO:0000313" key="11">
    <source>
        <dbReference type="Proteomes" id="UP001210211"/>
    </source>
</evidence>
<comment type="caution">
    <text evidence="10">The sequence shown here is derived from an EMBL/GenBank/DDBJ whole genome shotgun (WGS) entry which is preliminary data.</text>
</comment>
<dbReference type="InterPro" id="IPR040359">
    <property type="entry name" value="GDU"/>
</dbReference>
<reference evidence="10 11" key="1">
    <citation type="journal article" date="2022" name="Cell">
        <title>Repeat-based holocentromeres influence genome architecture and karyotype evolution.</title>
        <authorList>
            <person name="Hofstatter P.G."/>
            <person name="Thangavel G."/>
            <person name="Lux T."/>
            <person name="Neumann P."/>
            <person name="Vondrak T."/>
            <person name="Novak P."/>
            <person name="Zhang M."/>
            <person name="Costa L."/>
            <person name="Castellani M."/>
            <person name="Scott A."/>
            <person name="Toegelov H."/>
            <person name="Fuchs J."/>
            <person name="Mata-Sucre Y."/>
            <person name="Dias Y."/>
            <person name="Vanzela A.L.L."/>
            <person name="Huettel B."/>
            <person name="Almeida C.C.S."/>
            <person name="Simkova H."/>
            <person name="Souza G."/>
            <person name="Pedrosa-Harand A."/>
            <person name="Macas J."/>
            <person name="Mayer K.F.X."/>
            <person name="Houben A."/>
            <person name="Marques A."/>
        </authorList>
    </citation>
    <scope>NUCLEOTIDE SEQUENCE [LARGE SCALE GENOMIC DNA]</scope>
    <source>
        <strain evidence="10">RhyTen1mFocal</strain>
    </source>
</reference>
<feature type="transmembrane region" description="Helical" evidence="9">
    <location>
        <begin position="39"/>
        <end position="63"/>
    </location>
</feature>
<evidence type="ECO:0000256" key="5">
    <source>
        <dbReference type="ARBA" id="ARBA00022970"/>
    </source>
</evidence>
<dbReference type="GO" id="GO:0080143">
    <property type="term" value="P:regulation of amino acid export"/>
    <property type="evidence" value="ECO:0007669"/>
    <property type="project" value="InterPro"/>
</dbReference>
<feature type="region of interest" description="Disordered" evidence="8">
    <location>
        <begin position="125"/>
        <end position="145"/>
    </location>
</feature>
<comment type="similarity">
    <text evidence="2">Belongs to the GLUTAMINE DUMPER 1 (TC 9.B.60) family.</text>
</comment>
<evidence type="ECO:0000256" key="1">
    <source>
        <dbReference type="ARBA" id="ARBA00004167"/>
    </source>
</evidence>